<comment type="caution">
    <text evidence="1">The sequence shown here is derived from an EMBL/GenBank/DDBJ whole genome shotgun (WGS) entry which is preliminary data.</text>
</comment>
<proteinExistence type="predicted"/>
<dbReference type="EMBL" id="RJAI01000015">
    <property type="protein sequence ID" value="RNF92453.1"/>
    <property type="molecule type" value="Genomic_DNA"/>
</dbReference>
<dbReference type="AlphaFoldDB" id="A0A059USK2"/>
<gene>
    <name evidence="1" type="ORF">EFK07_07870</name>
</gene>
<sequence length="80" mass="8892">MIYLFLALLSYACTYYLTGLLIHGQLADVAEGLRHRPDAPTPGEYLRAVKPHARRAHRQYTLMAGSALALLVCLAASWFC</sequence>
<dbReference type="KEGG" id="ppud:DW66_2876"/>
<dbReference type="RefSeq" id="WP_013972544.1">
    <property type="nucleotide sequence ID" value="NZ_CP007620.1"/>
</dbReference>
<name>A0A059USK2_PSEPU</name>
<evidence type="ECO:0000313" key="1">
    <source>
        <dbReference type="EMBL" id="RNF92453.1"/>
    </source>
</evidence>
<dbReference type="OrthoDB" id="6904532at2"/>
<dbReference type="Proteomes" id="UP000278162">
    <property type="component" value="Unassembled WGS sequence"/>
</dbReference>
<protein>
    <submittedName>
        <fullName evidence="1">Uncharacterized protein</fullName>
    </submittedName>
</protein>
<dbReference type="GeneID" id="97168107"/>
<reference evidence="1 2" key="1">
    <citation type="submission" date="2018-10" db="EMBL/GenBank/DDBJ databases">
        <title>An outbreak of IMP-63 producing strain in France.</title>
        <authorList>
            <person name="Bour M."/>
            <person name="Liapis E."/>
            <person name="Plesiat P."/>
        </authorList>
    </citation>
    <scope>NUCLEOTIDE SEQUENCE [LARGE SCALE GENOMIC DNA]</scope>
    <source>
        <strain evidence="1 2">12917</strain>
    </source>
</reference>
<organism evidence="1 2">
    <name type="scientific">Pseudomonas putida</name>
    <name type="common">Arthrobacter siderocapsulatus</name>
    <dbReference type="NCBI Taxonomy" id="303"/>
    <lineage>
        <taxon>Bacteria</taxon>
        <taxon>Pseudomonadati</taxon>
        <taxon>Pseudomonadota</taxon>
        <taxon>Gammaproteobacteria</taxon>
        <taxon>Pseudomonadales</taxon>
        <taxon>Pseudomonadaceae</taxon>
        <taxon>Pseudomonas</taxon>
    </lineage>
</organism>
<accession>A0A059USK2</accession>
<evidence type="ECO:0000313" key="2">
    <source>
        <dbReference type="Proteomes" id="UP000278162"/>
    </source>
</evidence>